<accession>A0A929PWP0</accession>
<evidence type="ECO:0000256" key="10">
    <source>
        <dbReference type="ARBA" id="ARBA00075110"/>
    </source>
</evidence>
<dbReference type="Pfam" id="PF00581">
    <property type="entry name" value="Rhodanese"/>
    <property type="match status" value="1"/>
</dbReference>
<dbReference type="InterPro" id="IPR036873">
    <property type="entry name" value="Rhodanese-like_dom_sf"/>
</dbReference>
<dbReference type="GO" id="GO:0005737">
    <property type="term" value="C:cytoplasm"/>
    <property type="evidence" value="ECO:0007669"/>
    <property type="project" value="TreeGrafter"/>
</dbReference>
<name>A0A929PWP0_9SPHI</name>
<dbReference type="GO" id="GO:0061605">
    <property type="term" value="F:molybdopterin-synthase adenylyltransferase activity"/>
    <property type="evidence" value="ECO:0007669"/>
    <property type="project" value="UniProtKB-EC"/>
</dbReference>
<keyword evidence="15" id="KW-1185">Reference proteome</keyword>
<keyword evidence="3" id="KW-0547">Nucleotide-binding</keyword>
<dbReference type="PROSITE" id="PS50206">
    <property type="entry name" value="RHODANESE_3"/>
    <property type="match status" value="1"/>
</dbReference>
<dbReference type="EMBL" id="JADFFL010000002">
    <property type="protein sequence ID" value="MBE9661550.1"/>
    <property type="molecule type" value="Genomic_DNA"/>
</dbReference>
<dbReference type="GO" id="GO:0004792">
    <property type="term" value="F:thiosulfate-cyanide sulfurtransferase activity"/>
    <property type="evidence" value="ECO:0007669"/>
    <property type="project" value="TreeGrafter"/>
</dbReference>
<evidence type="ECO:0000256" key="11">
    <source>
        <dbReference type="ARBA" id="ARBA00075328"/>
    </source>
</evidence>
<reference evidence="14" key="1">
    <citation type="submission" date="2020-10" db="EMBL/GenBank/DDBJ databases">
        <title>Mucilaginibacter mali sp. nov., isolated from rhizosphere soil of apple orchard.</title>
        <authorList>
            <person name="Lee J.-S."/>
            <person name="Kim H.S."/>
            <person name="Kim J.-S."/>
        </authorList>
    </citation>
    <scope>NUCLEOTIDE SEQUENCE</scope>
    <source>
        <strain evidence="14">KCTC 22746</strain>
    </source>
</reference>
<evidence type="ECO:0000256" key="2">
    <source>
        <dbReference type="ARBA" id="ARBA00022679"/>
    </source>
</evidence>
<feature type="domain" description="Rhodanese" evidence="13">
    <location>
        <begin position="267"/>
        <end position="351"/>
    </location>
</feature>
<dbReference type="PANTHER" id="PTHR10953">
    <property type="entry name" value="UBIQUITIN-ACTIVATING ENZYME E1"/>
    <property type="match status" value="1"/>
</dbReference>
<protein>
    <recommendedName>
        <fullName evidence="9">Molybdopterin-synthase adenylyltransferase</fullName>
        <ecNumber evidence="8">2.7.7.80</ecNumber>
    </recommendedName>
    <alternativeName>
        <fullName evidence="12">MoaD protein adenylase</fullName>
    </alternativeName>
    <alternativeName>
        <fullName evidence="10">Molybdopterin-converting factor subunit 1 adenylase</fullName>
    </alternativeName>
    <alternativeName>
        <fullName evidence="11">Sulfur carrier protein MoaD adenylyltransferase</fullName>
    </alternativeName>
</protein>
<evidence type="ECO:0000256" key="6">
    <source>
        <dbReference type="ARBA" id="ARBA00055169"/>
    </source>
</evidence>
<dbReference type="Proteomes" id="UP000622475">
    <property type="component" value="Unassembled WGS sequence"/>
</dbReference>
<keyword evidence="4" id="KW-0067">ATP-binding</keyword>
<evidence type="ECO:0000313" key="15">
    <source>
        <dbReference type="Proteomes" id="UP000622475"/>
    </source>
</evidence>
<evidence type="ECO:0000256" key="9">
    <source>
        <dbReference type="ARBA" id="ARBA00073635"/>
    </source>
</evidence>
<evidence type="ECO:0000256" key="5">
    <source>
        <dbReference type="ARBA" id="ARBA00052218"/>
    </source>
</evidence>
<gene>
    <name evidence="14" type="ORF">IRJ16_06605</name>
</gene>
<dbReference type="InterPro" id="IPR045886">
    <property type="entry name" value="ThiF/MoeB/HesA"/>
</dbReference>
<evidence type="ECO:0000256" key="7">
    <source>
        <dbReference type="ARBA" id="ARBA00063809"/>
    </source>
</evidence>
<dbReference type="SUPFAM" id="SSF69572">
    <property type="entry name" value="Activating enzymes of the ubiquitin-like proteins"/>
    <property type="match status" value="1"/>
</dbReference>
<dbReference type="AlphaFoldDB" id="A0A929PWP0"/>
<sequence length="351" mass="37503">MDTSRYSCQIALPGFGEQAQERLAQAKVVVVGMGGLGCPVAQYLAASGIGTLGIVDEDIVSLSNLHRQILYTPNDVGLKKVIVAAAKLQAQNPGIAVVAHPMHVSAENVMELYTGYDIIVDCTDNFDTRYLLNDAAVLSGKPIVYGAIYQFEGQVALWNALNTDGTRSPNYRDLFPAVDATQVPNCTDGGVIPTLAGMIGCMQANEVIKLITNTGEPLAGKVLTLDAQTMQSRVIKIGRVTNANITALPKTDVPEVLTVEQVRTGLSSGDMELIDIRSSAEHDDHNIGGKHIPAYKLERELANADPAKTLVLYCTIGKRSANAVKQLKLVYPNLNIASLAGGVKAWGYNVQ</sequence>
<comment type="catalytic activity">
    <reaction evidence="5">
        <text>[molybdopterin-synthase sulfur-carrier protein]-C-terminal Gly-Gly + ATP + H(+) = [molybdopterin-synthase sulfur-carrier protein]-C-terminal Gly-Gly-AMP + diphosphate</text>
        <dbReference type="Rhea" id="RHEA:43616"/>
        <dbReference type="Rhea" id="RHEA-COMP:12159"/>
        <dbReference type="Rhea" id="RHEA-COMP:12202"/>
        <dbReference type="ChEBI" id="CHEBI:15378"/>
        <dbReference type="ChEBI" id="CHEBI:30616"/>
        <dbReference type="ChEBI" id="CHEBI:33019"/>
        <dbReference type="ChEBI" id="CHEBI:90618"/>
        <dbReference type="ChEBI" id="CHEBI:90778"/>
        <dbReference type="EC" id="2.7.7.80"/>
    </reaction>
</comment>
<comment type="caution">
    <text evidence="14">The sequence shown here is derived from an EMBL/GenBank/DDBJ whole genome shotgun (WGS) entry which is preliminary data.</text>
</comment>
<dbReference type="RefSeq" id="WP_194110734.1">
    <property type="nucleotide sequence ID" value="NZ_JADFFL010000002.1"/>
</dbReference>
<dbReference type="EC" id="2.7.7.80" evidence="8"/>
<dbReference type="CDD" id="cd00757">
    <property type="entry name" value="ThiF_MoeB_HesA_family"/>
    <property type="match status" value="1"/>
</dbReference>
<comment type="similarity">
    <text evidence="1">Belongs to the HesA/MoeB/ThiF family.</text>
</comment>
<keyword evidence="2" id="KW-0808">Transferase</keyword>
<dbReference type="GO" id="GO:0008641">
    <property type="term" value="F:ubiquitin-like modifier activating enzyme activity"/>
    <property type="evidence" value="ECO:0007669"/>
    <property type="project" value="InterPro"/>
</dbReference>
<dbReference type="PANTHER" id="PTHR10953:SF102">
    <property type="entry name" value="ADENYLYLTRANSFERASE AND SULFURTRANSFERASE MOCS3"/>
    <property type="match status" value="1"/>
</dbReference>
<dbReference type="InterPro" id="IPR000594">
    <property type="entry name" value="ThiF_NAD_FAD-bd"/>
</dbReference>
<comment type="subunit">
    <text evidence="7">Homodimer. Forms a stable heterotetrameric complex of 2 MoeB and 2 MoaD during adenylation of MoaD.</text>
</comment>
<dbReference type="Gene3D" id="3.40.50.720">
    <property type="entry name" value="NAD(P)-binding Rossmann-like Domain"/>
    <property type="match status" value="1"/>
</dbReference>
<evidence type="ECO:0000256" key="12">
    <source>
        <dbReference type="ARBA" id="ARBA00078531"/>
    </source>
</evidence>
<evidence type="ECO:0000256" key="8">
    <source>
        <dbReference type="ARBA" id="ARBA00066884"/>
    </source>
</evidence>
<evidence type="ECO:0000256" key="3">
    <source>
        <dbReference type="ARBA" id="ARBA00022741"/>
    </source>
</evidence>
<dbReference type="FunFam" id="3.40.50.720:FF:000033">
    <property type="entry name" value="Adenylyltransferase and sulfurtransferase MOCS3"/>
    <property type="match status" value="1"/>
</dbReference>
<dbReference type="InterPro" id="IPR035985">
    <property type="entry name" value="Ubiquitin-activating_enz"/>
</dbReference>
<evidence type="ECO:0000256" key="4">
    <source>
        <dbReference type="ARBA" id="ARBA00022840"/>
    </source>
</evidence>
<dbReference type="Pfam" id="PF00899">
    <property type="entry name" value="ThiF"/>
    <property type="match status" value="1"/>
</dbReference>
<evidence type="ECO:0000256" key="1">
    <source>
        <dbReference type="ARBA" id="ARBA00009919"/>
    </source>
</evidence>
<dbReference type="InterPro" id="IPR001763">
    <property type="entry name" value="Rhodanese-like_dom"/>
</dbReference>
<proteinExistence type="inferred from homology"/>
<evidence type="ECO:0000259" key="13">
    <source>
        <dbReference type="PROSITE" id="PS50206"/>
    </source>
</evidence>
<dbReference type="GO" id="GO:0005524">
    <property type="term" value="F:ATP binding"/>
    <property type="evidence" value="ECO:0007669"/>
    <property type="project" value="UniProtKB-KW"/>
</dbReference>
<evidence type="ECO:0000313" key="14">
    <source>
        <dbReference type="EMBL" id="MBE9661550.1"/>
    </source>
</evidence>
<dbReference type="CDD" id="cd00158">
    <property type="entry name" value="RHOD"/>
    <property type="match status" value="1"/>
</dbReference>
<comment type="function">
    <text evidence="6">Catalyzes the adenylation by ATP of the carboxyl group of the C-terminal glycine of sulfur carrier protein MoaD.</text>
</comment>
<organism evidence="14 15">
    <name type="scientific">Mucilaginibacter myungsuensis</name>
    <dbReference type="NCBI Taxonomy" id="649104"/>
    <lineage>
        <taxon>Bacteria</taxon>
        <taxon>Pseudomonadati</taxon>
        <taxon>Bacteroidota</taxon>
        <taxon>Sphingobacteriia</taxon>
        <taxon>Sphingobacteriales</taxon>
        <taxon>Sphingobacteriaceae</taxon>
        <taxon>Mucilaginibacter</taxon>
    </lineage>
</organism>
<dbReference type="Gene3D" id="3.40.250.10">
    <property type="entry name" value="Rhodanese-like domain"/>
    <property type="match status" value="1"/>
</dbReference>